<dbReference type="SUPFAM" id="SSF55315">
    <property type="entry name" value="L30e-like"/>
    <property type="match status" value="1"/>
</dbReference>
<proteinExistence type="predicted"/>
<reference evidence="2 3" key="1">
    <citation type="submission" date="2011-09" db="EMBL/GenBank/DDBJ databases">
        <title>The permanent draft genome of Caldithrix abyssi DSM 13497.</title>
        <authorList>
            <consortium name="US DOE Joint Genome Institute (JGI-PGF)"/>
            <person name="Lucas S."/>
            <person name="Han J."/>
            <person name="Lapidus A."/>
            <person name="Bruce D."/>
            <person name="Goodwin L."/>
            <person name="Pitluck S."/>
            <person name="Peters L."/>
            <person name="Kyrpides N."/>
            <person name="Mavromatis K."/>
            <person name="Ivanova N."/>
            <person name="Mikhailova N."/>
            <person name="Chertkov O."/>
            <person name="Detter J.C."/>
            <person name="Tapia R."/>
            <person name="Han C."/>
            <person name="Land M."/>
            <person name="Hauser L."/>
            <person name="Markowitz V."/>
            <person name="Cheng J.-F."/>
            <person name="Hugenholtz P."/>
            <person name="Woyke T."/>
            <person name="Wu D."/>
            <person name="Spring S."/>
            <person name="Brambilla E."/>
            <person name="Klenk H.-P."/>
            <person name="Eisen J.A."/>
        </authorList>
    </citation>
    <scope>NUCLEOTIDE SEQUENCE [LARGE SCALE GENOMIC DNA]</scope>
    <source>
        <strain evidence="2 3">DSM 13497</strain>
    </source>
</reference>
<dbReference type="AlphaFoldDB" id="H1XSH0"/>
<dbReference type="HOGENOM" id="CLU_699866_0_0_0"/>
<dbReference type="EMBL" id="CP018099">
    <property type="protein sequence ID" value="APF17252.1"/>
    <property type="molecule type" value="Genomic_DNA"/>
</dbReference>
<name>H1XSH0_CALAY</name>
<evidence type="ECO:0000313" key="4">
    <source>
        <dbReference type="Proteomes" id="UP000183868"/>
    </source>
</evidence>
<keyword evidence="3" id="KW-1185">Reference proteome</keyword>
<dbReference type="Proteomes" id="UP000183868">
    <property type="component" value="Chromosome"/>
</dbReference>
<evidence type="ECO:0000313" key="3">
    <source>
        <dbReference type="Proteomes" id="UP000004671"/>
    </source>
</evidence>
<dbReference type="Proteomes" id="UP000004671">
    <property type="component" value="Chromosome"/>
</dbReference>
<organism evidence="2 3">
    <name type="scientific">Caldithrix abyssi DSM 13497</name>
    <dbReference type="NCBI Taxonomy" id="880073"/>
    <lineage>
        <taxon>Bacteria</taxon>
        <taxon>Pseudomonadati</taxon>
        <taxon>Calditrichota</taxon>
        <taxon>Calditrichia</taxon>
        <taxon>Calditrichales</taxon>
        <taxon>Calditrichaceae</taxon>
        <taxon>Caldithrix</taxon>
    </lineage>
</organism>
<protein>
    <submittedName>
        <fullName evidence="1">ERF1 domain-containing protein 3</fullName>
    </submittedName>
</protein>
<dbReference type="eggNOG" id="COG1503">
    <property type="taxonomic scope" value="Bacteria"/>
</dbReference>
<dbReference type="Gene3D" id="3.30.1330.30">
    <property type="match status" value="1"/>
</dbReference>
<sequence length="405" mass="46337">MIPIQKEILELKETFFETDSPVLSIYADINPAKPENAGRAWAKRIKNALKTLPEIHNAQGKRDTPLYDAVLELIDQERPQARTLALFATRGRHGRLLTKRLDLQVELPVVDLAHGRVDARWGEPYLTPLFFAADEYEPTGVLHLEGSGWRFYEVFLGEVSEDSEIFKEITIEDWKELEELTARIDNATSLRKAMGGKGFDRLSPKERESAKISAWMHRLYMRLAVALEKAVMRLNIQRLVFMGEDWQTRHFEGYLSRGLRNRVVAHVAHPANRKAQSSRDIMERIQPVLEAAERAAEMELLDRIAKQPGARGLDEALDALQMGRVDVLVLPWKLEAKIWRCPKEGVVACSEEMARIFCDEPQQVALRDYVWLLAQEYGARLEFVRGAAEERVLKEFAGAAALLRW</sequence>
<gene>
    <name evidence="1" type="ORF">Cabys_501</name>
    <name evidence="2" type="ORF">Calab_1766</name>
</gene>
<dbReference type="InterPro" id="IPR041202">
    <property type="entry name" value="BaeRF_family10"/>
</dbReference>
<dbReference type="KEGG" id="caby:Cabys_501"/>
<evidence type="ECO:0000313" key="1">
    <source>
        <dbReference type="EMBL" id="APF17252.1"/>
    </source>
</evidence>
<dbReference type="Pfam" id="PF18854">
    <property type="entry name" value="baeRF_family10"/>
    <property type="match status" value="1"/>
</dbReference>
<dbReference type="EMBL" id="CM001402">
    <property type="protein sequence ID" value="EHO41382.1"/>
    <property type="molecule type" value="Genomic_DNA"/>
</dbReference>
<reference evidence="1 4" key="2">
    <citation type="submission" date="2016-11" db="EMBL/GenBank/DDBJ databases">
        <title>Genomic analysis of Caldithrix abyssi and proposal of a novel bacterial phylum Caldithrichaeota.</title>
        <authorList>
            <person name="Kublanov I."/>
            <person name="Sigalova O."/>
            <person name="Gavrilov S."/>
            <person name="Lebedinsky A."/>
            <person name="Ivanova N."/>
            <person name="Daum C."/>
            <person name="Reddy T."/>
            <person name="Klenk H.P."/>
            <person name="Goker M."/>
            <person name="Reva O."/>
            <person name="Miroshnichenko M."/>
            <person name="Kyprides N."/>
            <person name="Woyke T."/>
            <person name="Gelfand M."/>
        </authorList>
    </citation>
    <scope>NUCLEOTIDE SEQUENCE [LARGE SCALE GENOMIC DNA]</scope>
    <source>
        <strain evidence="1 4">LF13</strain>
    </source>
</reference>
<dbReference type="OrthoDB" id="5241360at2"/>
<dbReference type="InParanoid" id="H1XSH0"/>
<evidence type="ECO:0000313" key="2">
    <source>
        <dbReference type="EMBL" id="EHO41382.1"/>
    </source>
</evidence>
<dbReference type="InterPro" id="IPR029064">
    <property type="entry name" value="Ribosomal_eL30-like_sf"/>
</dbReference>
<accession>H1XSH0</accession>
<dbReference type="STRING" id="880073.Cabys_501"/>
<dbReference type="RefSeq" id="WP_006928500.1">
    <property type="nucleotide sequence ID" value="NZ_CM001402.1"/>
</dbReference>
<dbReference type="PaxDb" id="880073-Calab_1766"/>